<dbReference type="Pfam" id="PF09676">
    <property type="entry name" value="TraV"/>
    <property type="match status" value="1"/>
</dbReference>
<protein>
    <submittedName>
        <fullName evidence="2">Membrane lipoprotein lipid attachment site</fullName>
    </submittedName>
</protein>
<reference evidence="2" key="1">
    <citation type="submission" date="2013-08" db="EMBL/GenBank/DDBJ databases">
        <authorList>
            <person name="Mendez C."/>
            <person name="Richter M."/>
            <person name="Ferrer M."/>
            <person name="Sanchez J."/>
        </authorList>
    </citation>
    <scope>NUCLEOTIDE SEQUENCE</scope>
</reference>
<gene>
    <name evidence="2" type="ORF">B1A_02545</name>
</gene>
<proteinExistence type="predicted"/>
<name>T1D6P6_9ZZZZ</name>
<dbReference type="AlphaFoldDB" id="T1D6P6"/>
<evidence type="ECO:0000313" key="2">
    <source>
        <dbReference type="EMBL" id="EQD77965.1"/>
    </source>
</evidence>
<evidence type="ECO:0000256" key="1">
    <source>
        <dbReference type="SAM" id="MobiDB-lite"/>
    </source>
</evidence>
<reference evidence="2" key="2">
    <citation type="journal article" date="2014" name="ISME J.">
        <title>Microbial stratification in low pH oxic and suboxic macroscopic growths along an acid mine drainage.</title>
        <authorList>
            <person name="Mendez-Garcia C."/>
            <person name="Mesa V."/>
            <person name="Sprenger R.R."/>
            <person name="Richter M."/>
            <person name="Diez M.S."/>
            <person name="Solano J."/>
            <person name="Bargiela R."/>
            <person name="Golyshina O.V."/>
            <person name="Manteca A."/>
            <person name="Ramos J.L."/>
            <person name="Gallego J.R."/>
            <person name="Llorente I."/>
            <person name="Martins Dos Santos V.A."/>
            <person name="Jensen O.N."/>
            <person name="Pelaez A.I."/>
            <person name="Sanchez J."/>
            <person name="Ferrer M."/>
        </authorList>
    </citation>
    <scope>NUCLEOTIDE SEQUENCE</scope>
</reference>
<dbReference type="EMBL" id="AUZX01001889">
    <property type="protein sequence ID" value="EQD77965.1"/>
    <property type="molecule type" value="Genomic_DNA"/>
</dbReference>
<comment type="caution">
    <text evidence="2">The sequence shown here is derived from an EMBL/GenBank/DDBJ whole genome shotgun (WGS) entry which is preliminary data.</text>
</comment>
<sequence>MIRIIQLSLSILVIAGLAGCATVGPACPLQKGPGCQSVTQVYQDAIEADPNLSGQWLPKVSAQSEPAAGPDWSAPAGYAEPGQVGEPIFREPRVYRVWIAPFVDANGNMHSGQYVYFSTPGEWSYGSLQDTGVASPGLYGPRPPGDSFGGKRRKATALNVPRGQPPKPSSGNKNTTVNGITQPKESLTP</sequence>
<organism evidence="2">
    <name type="scientific">mine drainage metagenome</name>
    <dbReference type="NCBI Taxonomy" id="410659"/>
    <lineage>
        <taxon>unclassified sequences</taxon>
        <taxon>metagenomes</taxon>
        <taxon>ecological metagenomes</taxon>
    </lineage>
</organism>
<feature type="region of interest" description="Disordered" evidence="1">
    <location>
        <begin position="134"/>
        <end position="189"/>
    </location>
</feature>
<dbReference type="PROSITE" id="PS51257">
    <property type="entry name" value="PROKAR_LIPOPROTEIN"/>
    <property type="match status" value="1"/>
</dbReference>
<accession>T1D6P6</accession>
<dbReference type="InterPro" id="IPR014118">
    <property type="entry name" value="T4SS_TraV"/>
</dbReference>
<keyword evidence="2" id="KW-0449">Lipoprotein</keyword>
<feature type="compositionally biased region" description="Polar residues" evidence="1">
    <location>
        <begin position="169"/>
        <end position="189"/>
    </location>
</feature>